<dbReference type="Gene3D" id="2.180.10.10">
    <property type="entry name" value="RHS repeat-associated core"/>
    <property type="match status" value="1"/>
</dbReference>
<proteinExistence type="predicted"/>
<reference evidence="1 2" key="1">
    <citation type="submission" date="2016-10" db="EMBL/GenBank/DDBJ databases">
        <title>Comparative genome analysis of multiple Pseudomonas spp. focuses on biocontrol and plant growth promoting traits.</title>
        <authorList>
            <person name="Tao X.-Y."/>
            <person name="Taylor C.G."/>
        </authorList>
    </citation>
    <scope>NUCLEOTIDE SEQUENCE [LARGE SCALE GENOMIC DNA]</scope>
    <source>
        <strain evidence="1 2">36G2</strain>
    </source>
</reference>
<dbReference type="InterPro" id="IPR022385">
    <property type="entry name" value="Rhs_assc_core"/>
</dbReference>
<dbReference type="Pfam" id="PF18807">
    <property type="entry name" value="TTc_toxin_rep"/>
    <property type="match status" value="1"/>
</dbReference>
<protein>
    <submittedName>
        <fullName evidence="1">Toxin</fullName>
    </submittedName>
</protein>
<dbReference type="InterPro" id="IPR041508">
    <property type="entry name" value="TcC-like_repeat"/>
</dbReference>
<dbReference type="InterPro" id="IPR050708">
    <property type="entry name" value="T6SS_VgrG/RHS"/>
</dbReference>
<dbReference type="RefSeq" id="WP_123593696.1">
    <property type="nucleotide sequence ID" value="NZ_MOBZ01000007.1"/>
</dbReference>
<dbReference type="PANTHER" id="PTHR32305:SF15">
    <property type="entry name" value="PROTEIN RHSA-RELATED"/>
    <property type="match status" value="1"/>
</dbReference>
<dbReference type="EMBL" id="MOBZ01000007">
    <property type="protein sequence ID" value="ROO10256.1"/>
    <property type="molecule type" value="Genomic_DNA"/>
</dbReference>
<dbReference type="AlphaFoldDB" id="A0A423P7B8"/>
<comment type="caution">
    <text evidence="1">The sequence shown here is derived from an EMBL/GenBank/DDBJ whole genome shotgun (WGS) entry which is preliminary data.</text>
</comment>
<organism evidence="1 2">
    <name type="scientific">Pseudomonas fluorescens</name>
    <dbReference type="NCBI Taxonomy" id="294"/>
    <lineage>
        <taxon>Bacteria</taxon>
        <taxon>Pseudomonadati</taxon>
        <taxon>Pseudomonadota</taxon>
        <taxon>Gammaproteobacteria</taxon>
        <taxon>Pseudomonadales</taxon>
        <taxon>Pseudomonadaceae</taxon>
        <taxon>Pseudomonas</taxon>
    </lineage>
</organism>
<dbReference type="NCBIfam" id="TIGR03696">
    <property type="entry name" value="Rhs_assc_core"/>
    <property type="match status" value="1"/>
</dbReference>
<sequence>MNASVHSRTPSLAVIDGRGLPIRQVAYLRTVAGEPPGALVTRQQHDVAGRLVAQHDPRLPIANATTVYTLDGAAVLTDSVDSGRRHVLAGLAGEPLQRWDERGHHWRSTFDSQLRVVATELSGNGQNQLDTFAYAEGAESATHNRRGKLIQQVDPSGSLDIRCYAFTGQPLEETRTFHDGAAFTSKHVFSPLGVVLEQTDAGEHCRRSRYGLAGHLKQVDLWIKGIQLQPVLLDAQYNANDQIVEQRAGNGVLNQWTYDPADGRLHTQCSQAGEKLLQSFVYFYDRVGNVVRVEDRIFEPVWFANQRIDGHRDFSYDSLYRLIRATGYDDAAPSEIPGWPTPTDPKNRLNYTQCYSYDTGHNLTKLCHVRDGNTFTRQMCIDPNSNRGVLWKSGDAPPDFDTLFDPHGNQQTLKPGTTLQWNARDELESVPLVIRKNSNSDAEHYRYSQGQRVFKCHEWFTGTTRHFHQVRYLPGLEIRTKDDGEELHVISLGNARCLHWITGRPGSIENNQMRYSQKDHLGSCVMELDQQADITSKEGYYPFGGTAWLAARNEVEVRYKFIRYSGKEMDVSGLYYYGARYYAPWLQRWVSADPAGAVDGLNLYGFVGNNPLSYFDAQGQQRTSSELLTIVSDYEDLLATATRRLDTSIYQLSHLNSTKDIYRSSGKRAVLTLLNVLASAITAGTVFTAATVVGTLATINPVTGLAIGVATAAIAADVTGAEIDKLGEDNAFGYKLLPDSADYDIGNLTEEAKSKGWKAKIKSFVSKYDPRTTDGNKESLIVGGIGAADVLTGGTHLEKFLAFFRLSAEVTEAFNDSLGQHDLDLVEQGIESAAAYLTSRMALSDLALEELEGLGREHIATAQGTRYRLAQAETVVLGKMNRALELLPRVSAHLQQKSAAKG</sequence>
<dbReference type="Proteomes" id="UP000283619">
    <property type="component" value="Unassembled WGS sequence"/>
</dbReference>
<evidence type="ECO:0000313" key="2">
    <source>
        <dbReference type="Proteomes" id="UP000283619"/>
    </source>
</evidence>
<gene>
    <name evidence="1" type="ORF">BK673_10925</name>
</gene>
<dbReference type="PANTHER" id="PTHR32305">
    <property type="match status" value="1"/>
</dbReference>
<evidence type="ECO:0000313" key="1">
    <source>
        <dbReference type="EMBL" id="ROO10256.1"/>
    </source>
</evidence>
<name>A0A423P7B8_PSEFL</name>
<accession>A0A423P7B8</accession>